<evidence type="ECO:0000259" key="4">
    <source>
        <dbReference type="Pfam" id="PF13963"/>
    </source>
</evidence>
<name>A0ABM3RQK1_SPIOL</name>
<dbReference type="InterPro" id="IPR004242">
    <property type="entry name" value="Transposase_21"/>
</dbReference>
<evidence type="ECO:0008006" key="7">
    <source>
        <dbReference type="Google" id="ProtNLM"/>
    </source>
</evidence>
<feature type="region of interest" description="Disordered" evidence="1">
    <location>
        <begin position="513"/>
        <end position="536"/>
    </location>
</feature>
<sequence>MESKSREWMQCKKSDPRYKIGVKQFIEFAFSQKSVKDVVPCPCVKCNNERRKCRDEIELDFLKFGIVKSYTRWLRHGESISDQATHNNIINESNEFQEHEHDEMLDMLHEAFGVPLEKDVEGERDKVSKGGDSKDAAEDFYKLMGDLELELYLGCKQFSKLSFLVKLFHIKCLTGIPDKSLEMVLSLFKEALPKDNTLPESYYEAEKIIKNLSLESIKIDACPNNCMLFWKEHADAEECVKCHASRWKKNEPSSESSTSQSKPKKIPSKTMRYFPLIPRLQRIFMSIKTAASMRWHSDERVDDPDGVMRHPADSKAWKSFDEQYPTFASEPRNVRLGLASDGFSPFRNGHIPHSTWPVVLIPYNLPPWLCMKQQSFILSMLIPGPKGPKDKIDVYLQPLIEELKLLWEVGVETYDASKKENFRMFSSLLWTISDYPAYGDLSGWSIGGAVGCPSCNSDTCSRWLSNGGKHCYMGHRRFLPMDHMWRYDGCTFDGKQELRPKPKQLSGEELLQQVNDEQVASKHTSKKRRRTKKKEKATKLWRKKSIFFELPYWSSLLIRHNLDVMHIEKNVCETLLGTLLDIEGKSKDNMKARLDLEEMNIRKSLHPIKDPNNPTEIPKEFPPAPFTLSLEQKRNLCNFLTSVKFPDGYASNISRNSSLKERKLSGLKSHDYHVILEHLLPLAIRDWPVSLSAPLIKLSEFFRELCSKALKIDELEKLEEKIGVTLCELERIFPPSFFVIMMHLPVHLASEALIAGPVQYRWMYPIERYLSKLKGYVRNKGHPEGSMAEGYLLEECLTFCSRYMDDIETKFNKQDRIYDDDGDDDISSTDCLPIFGTRGRAFGKENPRLLSTKEWEEIHYYVLNNCEEVQPFIDEYNRDATNATGLVSSRKRKFIQWFRDQVTTLSKRKHPSATNNLISLAQGPGRAVVSVNGYMVNGSMYRTKDSERGRETQNSGVVVKGESGASNIEYYDILQEIIEVKYIGGNRVILFKCDWWDVHTQGRGIITDSFEFVSVNTSKVLGNDPYILASQAQQVFYVDDVVKPNWKVVVKTTPRNSYDVPHYYKKGQRDPFKMA</sequence>
<dbReference type="GeneID" id="110790640"/>
<dbReference type="PANTHER" id="PTHR10775">
    <property type="entry name" value="OS08G0208400 PROTEIN"/>
    <property type="match status" value="1"/>
</dbReference>
<dbReference type="Pfam" id="PF13952">
    <property type="entry name" value="DUF4216"/>
    <property type="match status" value="1"/>
</dbReference>
<organism evidence="5 6">
    <name type="scientific">Spinacia oleracea</name>
    <name type="common">Spinach</name>
    <dbReference type="NCBI Taxonomy" id="3562"/>
    <lineage>
        <taxon>Eukaryota</taxon>
        <taxon>Viridiplantae</taxon>
        <taxon>Streptophyta</taxon>
        <taxon>Embryophyta</taxon>
        <taxon>Tracheophyta</taxon>
        <taxon>Spermatophyta</taxon>
        <taxon>Magnoliopsida</taxon>
        <taxon>eudicotyledons</taxon>
        <taxon>Gunneridae</taxon>
        <taxon>Pentapetalae</taxon>
        <taxon>Caryophyllales</taxon>
        <taxon>Chenopodiaceae</taxon>
        <taxon>Chenopodioideae</taxon>
        <taxon>Anserineae</taxon>
        <taxon>Spinacia</taxon>
    </lineage>
</organism>
<dbReference type="Pfam" id="PF13960">
    <property type="entry name" value="DUF4218"/>
    <property type="match status" value="1"/>
</dbReference>
<dbReference type="Pfam" id="PF13963">
    <property type="entry name" value="Transpos_assoc"/>
    <property type="match status" value="1"/>
</dbReference>
<dbReference type="InterPro" id="IPR025312">
    <property type="entry name" value="DUF4216"/>
</dbReference>
<reference evidence="5" key="1">
    <citation type="journal article" date="2021" name="Nat. Commun.">
        <title>Genomic analyses provide insights into spinach domestication and the genetic basis of agronomic traits.</title>
        <authorList>
            <person name="Cai X."/>
            <person name="Sun X."/>
            <person name="Xu C."/>
            <person name="Sun H."/>
            <person name="Wang X."/>
            <person name="Ge C."/>
            <person name="Zhang Z."/>
            <person name="Wang Q."/>
            <person name="Fei Z."/>
            <person name="Jiao C."/>
            <person name="Wang Q."/>
        </authorList>
    </citation>
    <scope>NUCLEOTIDE SEQUENCE [LARGE SCALE GENOMIC DNA]</scope>
    <source>
        <strain evidence="5">cv. Varoflay</strain>
    </source>
</reference>
<evidence type="ECO:0000256" key="1">
    <source>
        <dbReference type="SAM" id="MobiDB-lite"/>
    </source>
</evidence>
<evidence type="ECO:0000259" key="3">
    <source>
        <dbReference type="Pfam" id="PF13960"/>
    </source>
</evidence>
<evidence type="ECO:0000313" key="5">
    <source>
        <dbReference type="Proteomes" id="UP000813463"/>
    </source>
</evidence>
<gene>
    <name evidence="6" type="primary">LOC110790640</name>
</gene>
<reference evidence="6" key="2">
    <citation type="submission" date="2025-08" db="UniProtKB">
        <authorList>
            <consortium name="RefSeq"/>
        </authorList>
    </citation>
    <scope>IDENTIFICATION</scope>
    <source>
        <tissue evidence="6">Leaf</tissue>
    </source>
</reference>
<dbReference type="RefSeq" id="XP_056697897.1">
    <property type="nucleotide sequence ID" value="XM_056841919.1"/>
</dbReference>
<dbReference type="Proteomes" id="UP000813463">
    <property type="component" value="Chromosome 4"/>
</dbReference>
<dbReference type="Pfam" id="PF02992">
    <property type="entry name" value="Transposase_21"/>
    <property type="match status" value="1"/>
</dbReference>
<proteinExistence type="predicted"/>
<dbReference type="InterPro" id="IPR029480">
    <property type="entry name" value="Transpos_assoc"/>
</dbReference>
<keyword evidence="5" id="KW-1185">Reference proteome</keyword>
<feature type="domain" description="Transposase-associated" evidence="4">
    <location>
        <begin position="6"/>
        <end position="78"/>
    </location>
</feature>
<feature type="compositionally biased region" description="Basic residues" evidence="1">
    <location>
        <begin position="523"/>
        <end position="536"/>
    </location>
</feature>
<protein>
    <recommendedName>
        <fullName evidence="7">Transposase-associated domain-containing protein</fullName>
    </recommendedName>
</protein>
<dbReference type="InterPro" id="IPR025452">
    <property type="entry name" value="DUF4218"/>
</dbReference>
<dbReference type="PANTHER" id="PTHR10775:SF177">
    <property type="entry name" value="TNP2, PARTIAL"/>
    <property type="match status" value="1"/>
</dbReference>
<evidence type="ECO:0000313" key="6">
    <source>
        <dbReference type="RefSeq" id="XP_056697897.1"/>
    </source>
</evidence>
<feature type="domain" description="DUF4218" evidence="3">
    <location>
        <begin position="705"/>
        <end position="817"/>
    </location>
</feature>
<accession>A0ABM3RQK1</accession>
<evidence type="ECO:0000259" key="2">
    <source>
        <dbReference type="Pfam" id="PF13952"/>
    </source>
</evidence>
<feature type="domain" description="DUF4216" evidence="2">
    <location>
        <begin position="978"/>
        <end position="1049"/>
    </location>
</feature>